<dbReference type="GO" id="GO:0042393">
    <property type="term" value="F:histone binding"/>
    <property type="evidence" value="ECO:0007669"/>
    <property type="project" value="TreeGrafter"/>
</dbReference>
<dbReference type="FunFam" id="3.40.50.300:FF:000061">
    <property type="entry name" value="ATPase family, AAA domain-containing 2"/>
    <property type="match status" value="1"/>
</dbReference>
<comment type="similarity">
    <text evidence="1">Belongs to the AAA ATPase family.</text>
</comment>
<feature type="compositionally biased region" description="Pro residues" evidence="6">
    <location>
        <begin position="993"/>
        <end position="1007"/>
    </location>
</feature>
<feature type="compositionally biased region" description="Basic and acidic residues" evidence="6">
    <location>
        <begin position="270"/>
        <end position="306"/>
    </location>
</feature>
<feature type="region of interest" description="Disordered" evidence="6">
    <location>
        <begin position="1173"/>
        <end position="1255"/>
    </location>
</feature>
<feature type="compositionally biased region" description="Acidic residues" evidence="6">
    <location>
        <begin position="322"/>
        <end position="331"/>
    </location>
</feature>
<feature type="region of interest" description="Disordered" evidence="6">
    <location>
        <begin position="1"/>
        <end position="83"/>
    </location>
</feature>
<feature type="compositionally biased region" description="Basic residues" evidence="6">
    <location>
        <begin position="52"/>
        <end position="61"/>
    </location>
</feature>
<proteinExistence type="inferred from homology"/>
<dbReference type="InterPro" id="IPR003959">
    <property type="entry name" value="ATPase_AAA_core"/>
</dbReference>
<dbReference type="PANTHER" id="PTHR23069:SF0">
    <property type="entry name" value="TAT-BINDING HOMOLOG 7"/>
    <property type="match status" value="1"/>
</dbReference>
<comment type="caution">
    <text evidence="8">The sequence shown here is derived from an EMBL/GenBank/DDBJ whole genome shotgun (WGS) entry which is preliminary data.</text>
</comment>
<feature type="compositionally biased region" description="Polar residues" evidence="6">
    <location>
        <begin position="1193"/>
        <end position="1211"/>
    </location>
</feature>
<dbReference type="InterPro" id="IPR003593">
    <property type="entry name" value="AAA+_ATPase"/>
</dbReference>
<dbReference type="PROSITE" id="PS00674">
    <property type="entry name" value="AAA"/>
    <property type="match status" value="1"/>
</dbReference>
<evidence type="ECO:0000256" key="2">
    <source>
        <dbReference type="ARBA" id="ARBA00022741"/>
    </source>
</evidence>
<feature type="domain" description="Bromo" evidence="7">
    <location>
        <begin position="1039"/>
        <end position="1109"/>
    </location>
</feature>
<dbReference type="SUPFAM" id="SSF47370">
    <property type="entry name" value="Bromodomain"/>
    <property type="match status" value="1"/>
</dbReference>
<feature type="compositionally biased region" description="Basic and acidic residues" evidence="6">
    <location>
        <begin position="332"/>
        <end position="357"/>
    </location>
</feature>
<feature type="compositionally biased region" description="Polar residues" evidence="6">
    <location>
        <begin position="62"/>
        <end position="75"/>
    </location>
</feature>
<feature type="compositionally biased region" description="Low complexity" evidence="6">
    <location>
        <begin position="453"/>
        <end position="464"/>
    </location>
</feature>
<gene>
    <name evidence="8" type="ORF">RN001_001798</name>
</gene>
<feature type="region of interest" description="Disordered" evidence="6">
    <location>
        <begin position="988"/>
        <end position="1009"/>
    </location>
</feature>
<reference evidence="9" key="1">
    <citation type="submission" date="2023-01" db="EMBL/GenBank/DDBJ databases">
        <title>Key to firefly adult light organ development and bioluminescence: homeobox transcription factors regulate luciferase expression and transportation to peroxisome.</title>
        <authorList>
            <person name="Fu X."/>
        </authorList>
    </citation>
    <scope>NUCLEOTIDE SEQUENCE [LARGE SCALE GENOMIC DNA]</scope>
</reference>
<dbReference type="InterPro" id="IPR041569">
    <property type="entry name" value="AAA_lid_3"/>
</dbReference>
<feature type="region of interest" description="Disordered" evidence="6">
    <location>
        <begin position="214"/>
        <end position="240"/>
    </location>
</feature>
<keyword evidence="3" id="KW-0067">ATP-binding</keyword>
<protein>
    <recommendedName>
        <fullName evidence="7">Bromo domain-containing protein</fullName>
    </recommendedName>
</protein>
<feature type="compositionally biased region" description="Acidic residues" evidence="6">
    <location>
        <begin position="361"/>
        <end position="375"/>
    </location>
</feature>
<dbReference type="Gene3D" id="3.40.50.300">
    <property type="entry name" value="P-loop containing nucleotide triphosphate hydrolases"/>
    <property type="match status" value="2"/>
</dbReference>
<dbReference type="InterPro" id="IPR003960">
    <property type="entry name" value="ATPase_AAA_CS"/>
</dbReference>
<dbReference type="GO" id="GO:0003682">
    <property type="term" value="F:chromatin binding"/>
    <property type="evidence" value="ECO:0007669"/>
    <property type="project" value="TreeGrafter"/>
</dbReference>
<dbReference type="Gene3D" id="1.10.8.60">
    <property type="match status" value="1"/>
</dbReference>
<dbReference type="Proteomes" id="UP001353858">
    <property type="component" value="Unassembled WGS sequence"/>
</dbReference>
<keyword evidence="9" id="KW-1185">Reference proteome</keyword>
<dbReference type="PROSITE" id="PS00633">
    <property type="entry name" value="BROMODOMAIN_1"/>
    <property type="match status" value="1"/>
</dbReference>
<dbReference type="CDD" id="cd05528">
    <property type="entry name" value="Bromo_AAA"/>
    <property type="match status" value="1"/>
</dbReference>
<dbReference type="InterPro" id="IPR045199">
    <property type="entry name" value="ATAD2-like"/>
</dbReference>
<dbReference type="GO" id="GO:0016887">
    <property type="term" value="F:ATP hydrolysis activity"/>
    <property type="evidence" value="ECO:0007669"/>
    <property type="project" value="InterPro"/>
</dbReference>
<dbReference type="GO" id="GO:0006337">
    <property type="term" value="P:nucleosome disassembly"/>
    <property type="evidence" value="ECO:0007669"/>
    <property type="project" value="TreeGrafter"/>
</dbReference>
<dbReference type="InterPro" id="IPR001487">
    <property type="entry name" value="Bromodomain"/>
</dbReference>
<dbReference type="GO" id="GO:0005524">
    <property type="term" value="F:ATP binding"/>
    <property type="evidence" value="ECO:0007669"/>
    <property type="project" value="UniProtKB-KW"/>
</dbReference>
<dbReference type="GO" id="GO:0005634">
    <property type="term" value="C:nucleus"/>
    <property type="evidence" value="ECO:0007669"/>
    <property type="project" value="TreeGrafter"/>
</dbReference>
<dbReference type="PRINTS" id="PR00503">
    <property type="entry name" value="BROMODOMAIN"/>
</dbReference>
<dbReference type="SUPFAM" id="SSF52540">
    <property type="entry name" value="P-loop containing nucleoside triphosphate hydrolases"/>
    <property type="match status" value="2"/>
</dbReference>
<name>A0AAN7SJR7_9COLE</name>
<dbReference type="Gene3D" id="1.20.920.10">
    <property type="entry name" value="Bromodomain-like"/>
    <property type="match status" value="1"/>
</dbReference>
<evidence type="ECO:0000256" key="6">
    <source>
        <dbReference type="SAM" id="MobiDB-lite"/>
    </source>
</evidence>
<dbReference type="GO" id="GO:0045815">
    <property type="term" value="P:transcription initiation-coupled chromatin remodeling"/>
    <property type="evidence" value="ECO:0007669"/>
    <property type="project" value="TreeGrafter"/>
</dbReference>
<evidence type="ECO:0000256" key="4">
    <source>
        <dbReference type="ARBA" id="ARBA00023117"/>
    </source>
</evidence>
<dbReference type="Pfam" id="PF00439">
    <property type="entry name" value="Bromodomain"/>
    <property type="match status" value="1"/>
</dbReference>
<evidence type="ECO:0000256" key="1">
    <source>
        <dbReference type="ARBA" id="ARBA00006914"/>
    </source>
</evidence>
<evidence type="ECO:0000256" key="5">
    <source>
        <dbReference type="PROSITE-ProRule" id="PRU00035"/>
    </source>
</evidence>
<dbReference type="PROSITE" id="PS50014">
    <property type="entry name" value="BROMODOMAIN_2"/>
    <property type="match status" value="1"/>
</dbReference>
<dbReference type="InterPro" id="IPR027417">
    <property type="entry name" value="P-loop_NTPase"/>
</dbReference>
<organism evidence="8 9">
    <name type="scientific">Aquatica leii</name>
    <dbReference type="NCBI Taxonomy" id="1421715"/>
    <lineage>
        <taxon>Eukaryota</taxon>
        <taxon>Metazoa</taxon>
        <taxon>Ecdysozoa</taxon>
        <taxon>Arthropoda</taxon>
        <taxon>Hexapoda</taxon>
        <taxon>Insecta</taxon>
        <taxon>Pterygota</taxon>
        <taxon>Neoptera</taxon>
        <taxon>Endopterygota</taxon>
        <taxon>Coleoptera</taxon>
        <taxon>Polyphaga</taxon>
        <taxon>Elateriformia</taxon>
        <taxon>Elateroidea</taxon>
        <taxon>Lampyridae</taxon>
        <taxon>Luciolinae</taxon>
        <taxon>Aquatica</taxon>
    </lineage>
</organism>
<evidence type="ECO:0000256" key="3">
    <source>
        <dbReference type="ARBA" id="ARBA00022840"/>
    </source>
</evidence>
<feature type="compositionally biased region" description="Basic and acidic residues" evidence="6">
    <location>
        <begin position="1173"/>
        <end position="1191"/>
    </location>
</feature>
<keyword evidence="2" id="KW-0547">Nucleotide-binding</keyword>
<feature type="region of interest" description="Disordered" evidence="6">
    <location>
        <begin position="266"/>
        <end position="502"/>
    </location>
</feature>
<dbReference type="Pfam" id="PF17862">
    <property type="entry name" value="AAA_lid_3"/>
    <property type="match status" value="1"/>
</dbReference>
<dbReference type="EMBL" id="JARPUR010000001">
    <property type="protein sequence ID" value="KAK4885527.1"/>
    <property type="molecule type" value="Genomic_DNA"/>
</dbReference>
<dbReference type="Pfam" id="PF00004">
    <property type="entry name" value="AAA"/>
    <property type="match status" value="2"/>
</dbReference>
<feature type="compositionally biased region" description="Basic residues" evidence="6">
    <location>
        <begin position="1212"/>
        <end position="1231"/>
    </location>
</feature>
<evidence type="ECO:0000313" key="8">
    <source>
        <dbReference type="EMBL" id="KAK4885527.1"/>
    </source>
</evidence>
<dbReference type="PANTHER" id="PTHR23069">
    <property type="entry name" value="AAA DOMAIN-CONTAINING"/>
    <property type="match status" value="1"/>
</dbReference>
<evidence type="ECO:0000313" key="9">
    <source>
        <dbReference type="Proteomes" id="UP001353858"/>
    </source>
</evidence>
<dbReference type="InterPro" id="IPR036427">
    <property type="entry name" value="Bromodomain-like_sf"/>
</dbReference>
<keyword evidence="4 5" id="KW-0103">Bromodomain</keyword>
<sequence>MVHTRRMDSSTTAPDNGLRHRTRSSTQLEESEQSNVSESETEGEHSWSPTNKTKRIHKSQRNKTIPSSVRQLRSKFSSDRLHKRELKSTRISLDERHSLSVYSTRNMHDDSDTCNGNDSDEEVFSLRARKSRHLRHSRSTLTQLEKRTALSLRPLRSKCYADPHSPLTYNTDESTPEKDVRRSTRKRTMRFSEMTWLTDNQMPKVGYPNLATEDYSEEDSRDIQNADCHNSKSHRNTYETRRTTRLAHSLNGIDEGRNMKKNTKYLFDFKNSDTRNTRNRRNIAEHSTEDKVKTRRESNDNKENKENNIVNGRLKDMKENFDNVDESESMDSTDRNDTKDDIKQEEEEHKNEEKKVSNDSSDNENCEEEQGSTETDDIRKVRNRQIINRIDSSKRRKRKCSESSSSSEVNNRVYSLRQRAPKPSGKQKLPSKVLSEREHVLRPRRHFTRRIVSSNSSSNSSSDSEVVRKPSKYRTPNSKGQHGKNDHLIKSGSGSNKPLPIGPETIDNNVRFSSVGGLDGHVQCLKEMILLPMMYPEVFKQFQIQPPRGVLFHGPPGTGKTLIARALANECSFGSRKVSFFMRKGADLLSKWVGESEKQLRLLFEQAQEMHPSIIFFDELDGLAPVRSSRQDQIHASIVSTLLALMDGLDNRGEVVVIGATNRIDAIDPALRRPGRFDRELFFPLPSRKERFEILNIHVSKWSPSPKPELLSFLAERAIGYCGSDLRALCSEAVIQSLRRTYPQVYTADYRLLLDPTCVKVEKIDFLRAKSLLVPASHRVTQTLGRKLMPILKPLLGEPLESTLNVLKESFPHGLDPVLAKVKLAAGFRPAQLLLVGAGPQHGQTLHLAPALLNHMEHIHAYVLDLAMLYRETARSPEETCIQVFQEAKRNVPSVIYIPNVDQLWNLAHETVKAIFLSQLQHMDPNVPILLLATANASFNKLDQEVQNIFSLYRKEVYQLNPPNAEARRAFFRPLLIDACLKSIKPTRKQVTTPPPLPRAPTPPPTPISEETAKKLYEQEERTLRELRIFLRDMCKKLANNKLFFMFTKPVDTEEVPDYTAIIKEPMDLETMMTKVDFHKYGCARDFLTDIELIVRNALEYNPAKTSADKQIRHRACSLRDYAHTLIKNEMDSDFEEKCQRIAKERMDRKVSVAQYLPAYITTAENSMNLLEEKETKESVQEPAPEPRPDTENPVQEQNSNRKSLPLLSTTARKRKYSWQRGCLKRKRKQERHFSNPNSSMEDQPDGKPSSGEDLNIDRERLSQNHLNIKLEWNCSDNLPLNNSKTITTPLSVNCGNATDTLKNHQSSPIQSPNTKPVLTELLSPSELLDDPLDFDDIDRTLNENGEDEETSKIDVIVNKEELETTLEQAVMMTANKSLQSLIDLHNELSRIVRQYSRTSNRKSLPKDLRVELWRYKKDSSSLENTWEDLSQIPSGNVMLKKSRKIYLHLTGTGGGAATEKKLNDIEERLLHLVSKIHLGDNNEIQDMLGVNTSQVTLESVGELITSELKPVIPTTTNRT</sequence>
<dbReference type="SMART" id="SM00382">
    <property type="entry name" value="AAA"/>
    <property type="match status" value="1"/>
</dbReference>
<evidence type="ECO:0000259" key="7">
    <source>
        <dbReference type="PROSITE" id="PS50014"/>
    </source>
</evidence>
<dbReference type="GO" id="GO:0006334">
    <property type="term" value="P:nucleosome assembly"/>
    <property type="evidence" value="ECO:0007669"/>
    <property type="project" value="TreeGrafter"/>
</dbReference>
<dbReference type="InterPro" id="IPR018359">
    <property type="entry name" value="Bromodomain_CS"/>
</dbReference>
<feature type="region of interest" description="Disordered" evidence="6">
    <location>
        <begin position="161"/>
        <end position="185"/>
    </location>
</feature>
<accession>A0AAN7SJR7</accession>
<dbReference type="SMART" id="SM00297">
    <property type="entry name" value="BROMO"/>
    <property type="match status" value="1"/>
</dbReference>